<gene>
    <name evidence="2" type="ORF">EV646_108416</name>
</gene>
<dbReference type="PANTHER" id="PTHR42924">
    <property type="entry name" value="EXONUCLEASE"/>
    <property type="match status" value="1"/>
</dbReference>
<protein>
    <recommendedName>
        <fullName evidence="1">Polymerase/histidinol phosphatase N-terminal domain-containing protein</fullName>
    </recommendedName>
</protein>
<dbReference type="InterPro" id="IPR052018">
    <property type="entry name" value="PHP_domain"/>
</dbReference>
<dbReference type="RefSeq" id="WP_199237151.1">
    <property type="nucleotide sequence ID" value="NZ_SLWR01000008.1"/>
</dbReference>
<dbReference type="Proteomes" id="UP000295573">
    <property type="component" value="Unassembled WGS sequence"/>
</dbReference>
<organism evidence="2 3">
    <name type="scientific">Kribbella antiqua</name>
    <dbReference type="NCBI Taxonomy" id="2512217"/>
    <lineage>
        <taxon>Bacteria</taxon>
        <taxon>Bacillati</taxon>
        <taxon>Actinomycetota</taxon>
        <taxon>Actinomycetes</taxon>
        <taxon>Propionibacteriales</taxon>
        <taxon>Kribbellaceae</taxon>
        <taxon>Kribbella</taxon>
    </lineage>
</organism>
<name>A0A4R2IMP3_9ACTN</name>
<feature type="domain" description="Polymerase/histidinol phosphatase N-terminal" evidence="1">
    <location>
        <begin position="15"/>
        <end position="82"/>
    </location>
</feature>
<evidence type="ECO:0000313" key="3">
    <source>
        <dbReference type="Proteomes" id="UP000295573"/>
    </source>
</evidence>
<evidence type="ECO:0000313" key="2">
    <source>
        <dbReference type="EMBL" id="TCO45792.1"/>
    </source>
</evidence>
<dbReference type="SUPFAM" id="SSF89550">
    <property type="entry name" value="PHP domain-like"/>
    <property type="match status" value="1"/>
</dbReference>
<accession>A0A4R2IMP3</accession>
<dbReference type="PANTHER" id="PTHR42924:SF3">
    <property type="entry name" value="POLYMERASE_HISTIDINOL PHOSPHATASE N-TERMINAL DOMAIN-CONTAINING PROTEIN"/>
    <property type="match status" value="1"/>
</dbReference>
<dbReference type="AlphaFoldDB" id="A0A4R2IMP3"/>
<dbReference type="EMBL" id="SLWR01000008">
    <property type="protein sequence ID" value="TCO45792.1"/>
    <property type="molecule type" value="Genomic_DNA"/>
</dbReference>
<dbReference type="SMART" id="SM00481">
    <property type="entry name" value="POLIIIAc"/>
    <property type="match status" value="1"/>
</dbReference>
<dbReference type="Gene3D" id="3.20.20.140">
    <property type="entry name" value="Metal-dependent hydrolases"/>
    <property type="match status" value="1"/>
</dbReference>
<dbReference type="GO" id="GO:0035312">
    <property type="term" value="F:5'-3' DNA exonuclease activity"/>
    <property type="evidence" value="ECO:0007669"/>
    <property type="project" value="TreeGrafter"/>
</dbReference>
<proteinExistence type="predicted"/>
<keyword evidence="3" id="KW-1185">Reference proteome</keyword>
<dbReference type="InterPro" id="IPR003141">
    <property type="entry name" value="Pol/His_phosphatase_N"/>
</dbReference>
<reference evidence="2 3" key="1">
    <citation type="journal article" date="2015" name="Stand. Genomic Sci.">
        <title>Genomic Encyclopedia of Bacterial and Archaeal Type Strains, Phase III: the genomes of soil and plant-associated and newly described type strains.</title>
        <authorList>
            <person name="Whitman W.B."/>
            <person name="Woyke T."/>
            <person name="Klenk H.P."/>
            <person name="Zhou Y."/>
            <person name="Lilburn T.G."/>
            <person name="Beck B.J."/>
            <person name="De Vos P."/>
            <person name="Vandamme P."/>
            <person name="Eisen J.A."/>
            <person name="Garrity G."/>
            <person name="Hugenholtz P."/>
            <person name="Kyrpides N.C."/>
        </authorList>
    </citation>
    <scope>NUCLEOTIDE SEQUENCE [LARGE SCALE GENOMIC DNA]</scope>
    <source>
        <strain evidence="2 3">VKM Ac-2541</strain>
    </source>
</reference>
<comment type="caution">
    <text evidence="2">The sequence shown here is derived from an EMBL/GenBank/DDBJ whole genome shotgun (WGS) entry which is preliminary data.</text>
</comment>
<dbReference type="NCBIfam" id="NF038032">
    <property type="entry name" value="CehA_McbA_metalo"/>
    <property type="match status" value="1"/>
</dbReference>
<sequence>MTDLPFDLPGRFWRGNLHTHSNRSDGALSPADTARIYREAGYDFVAITDHFRPEYGFPVTDTRELRADGFTTLVGAELHAPRTEAGQSWHIVAVGLPLDFAAPGETETGPELARRARTAGAFIGMAHPAASLLTAADAESLDAAHSVEVYNALADRENRGNSWHLTDVLLNRGHRLTTYAADDAHLQPQDPPPCQAWVQVRAETLEPDALLTALKAGHFYSSTGPELYDVHTEDDVVIIRCSPATKILLTGGTPGAEVAQGTDLTECTFPLTMFHNTHCRITIEDATGHRAWTNSIY</sequence>
<dbReference type="GO" id="GO:0004534">
    <property type="term" value="F:5'-3' RNA exonuclease activity"/>
    <property type="evidence" value="ECO:0007669"/>
    <property type="project" value="TreeGrafter"/>
</dbReference>
<dbReference type="InterPro" id="IPR016195">
    <property type="entry name" value="Pol/histidinol_Pase-like"/>
</dbReference>
<evidence type="ECO:0000259" key="1">
    <source>
        <dbReference type="SMART" id="SM00481"/>
    </source>
</evidence>